<comment type="caution">
    <text evidence="2">The sequence shown here is derived from an EMBL/GenBank/DDBJ whole genome shotgun (WGS) entry which is preliminary data.</text>
</comment>
<evidence type="ECO:0000313" key="3">
    <source>
        <dbReference type="Proteomes" id="UP000019402"/>
    </source>
</evidence>
<keyword evidence="3" id="KW-1185">Reference proteome</keyword>
<evidence type="ECO:0000256" key="1">
    <source>
        <dbReference type="SAM" id="Phobius"/>
    </source>
</evidence>
<name>W7Y7F7_9BACT</name>
<feature type="transmembrane region" description="Helical" evidence="1">
    <location>
        <begin position="29"/>
        <end position="49"/>
    </location>
</feature>
<feature type="transmembrane region" description="Helical" evidence="1">
    <location>
        <begin position="7"/>
        <end position="23"/>
    </location>
</feature>
<dbReference type="Proteomes" id="UP000019402">
    <property type="component" value="Unassembled WGS sequence"/>
</dbReference>
<dbReference type="RefSeq" id="WP_027473621.1">
    <property type="nucleotide sequence ID" value="NZ_BAMD01000026.1"/>
</dbReference>
<dbReference type="AlphaFoldDB" id="W7Y7F7"/>
<organism evidence="2 3">
    <name type="scientific">Saccharicrinis fermentans DSM 9555 = JCM 21142</name>
    <dbReference type="NCBI Taxonomy" id="869213"/>
    <lineage>
        <taxon>Bacteria</taxon>
        <taxon>Pseudomonadati</taxon>
        <taxon>Bacteroidota</taxon>
        <taxon>Bacteroidia</taxon>
        <taxon>Marinilabiliales</taxon>
        <taxon>Marinilabiliaceae</taxon>
        <taxon>Saccharicrinis</taxon>
    </lineage>
</organism>
<protein>
    <recommendedName>
        <fullName evidence="4">Acid-resistance membrane protein</fullName>
    </recommendedName>
</protein>
<evidence type="ECO:0000313" key="2">
    <source>
        <dbReference type="EMBL" id="GAF03578.1"/>
    </source>
</evidence>
<accession>W7Y7F7</accession>
<sequence>MDIHKTLSIIYYIGMGLILAGIFFQLNDLPYACFFMGSGAIALLAIRLFNFLKGKPENKRLHGIMVVSALFFVGAGALMLMQRNYWIIGVFIAAMLDLYVSLRKFKH</sequence>
<dbReference type="EMBL" id="BAMD01000026">
    <property type="protein sequence ID" value="GAF03578.1"/>
    <property type="molecule type" value="Genomic_DNA"/>
</dbReference>
<keyword evidence="1" id="KW-0472">Membrane</keyword>
<proteinExistence type="predicted"/>
<evidence type="ECO:0008006" key="4">
    <source>
        <dbReference type="Google" id="ProtNLM"/>
    </source>
</evidence>
<reference evidence="2 3" key="1">
    <citation type="journal article" date="2014" name="Genome Announc.">
        <title>Draft Genome Sequence of Cytophaga fermentans JCM 21142T, a Facultative Anaerobe Isolated from Marine Mud.</title>
        <authorList>
            <person name="Starns D."/>
            <person name="Oshima K."/>
            <person name="Suda W."/>
            <person name="Iino T."/>
            <person name="Yuki M."/>
            <person name="Inoue J."/>
            <person name="Kitamura K."/>
            <person name="Iida T."/>
            <person name="Darby A."/>
            <person name="Hattori M."/>
            <person name="Ohkuma M."/>
        </authorList>
    </citation>
    <scope>NUCLEOTIDE SEQUENCE [LARGE SCALE GENOMIC DNA]</scope>
    <source>
        <strain evidence="2 3">JCM 21142</strain>
    </source>
</reference>
<keyword evidence="1" id="KW-1133">Transmembrane helix</keyword>
<dbReference type="OrthoDB" id="1122378at2"/>
<keyword evidence="1" id="KW-0812">Transmembrane</keyword>
<feature type="transmembrane region" description="Helical" evidence="1">
    <location>
        <begin position="85"/>
        <end position="102"/>
    </location>
</feature>
<dbReference type="eggNOG" id="ENOG5034CI3">
    <property type="taxonomic scope" value="Bacteria"/>
</dbReference>
<gene>
    <name evidence="2" type="ORF">JCM21142_52256</name>
</gene>
<feature type="transmembrane region" description="Helical" evidence="1">
    <location>
        <begin position="61"/>
        <end position="79"/>
    </location>
</feature>